<reference evidence="2" key="1">
    <citation type="journal article" date="2014" name="Int. J. Syst. Evol. Microbiol.">
        <title>Complete genome sequence of Corynebacterium casei LMG S-19264T (=DSM 44701T), isolated from a smear-ripened cheese.</title>
        <authorList>
            <consortium name="US DOE Joint Genome Institute (JGI-PGF)"/>
            <person name="Walter F."/>
            <person name="Albersmeier A."/>
            <person name="Kalinowski J."/>
            <person name="Ruckert C."/>
        </authorList>
    </citation>
    <scope>NUCLEOTIDE SEQUENCE</scope>
    <source>
        <strain evidence="2">JCM 3051</strain>
    </source>
</reference>
<dbReference type="RefSeq" id="WP_189086993.1">
    <property type="nucleotide sequence ID" value="NZ_BMPT01000006.1"/>
</dbReference>
<dbReference type="SUPFAM" id="SSF52540">
    <property type="entry name" value="P-loop containing nucleoside triphosphate hydrolases"/>
    <property type="match status" value="1"/>
</dbReference>
<dbReference type="InterPro" id="IPR027417">
    <property type="entry name" value="P-loop_NTPase"/>
</dbReference>
<dbReference type="AlphaFoldDB" id="A0A8H9L525"/>
<accession>A0A8H9L525</accession>
<evidence type="ECO:0008006" key="4">
    <source>
        <dbReference type="Google" id="ProtNLM"/>
    </source>
</evidence>
<dbReference type="EMBL" id="BMPT01000006">
    <property type="protein sequence ID" value="GGM23633.1"/>
    <property type="molecule type" value="Genomic_DNA"/>
</dbReference>
<reference evidence="2" key="2">
    <citation type="submission" date="2020-09" db="EMBL/GenBank/DDBJ databases">
        <authorList>
            <person name="Sun Q."/>
            <person name="Ohkuma M."/>
        </authorList>
    </citation>
    <scope>NUCLEOTIDE SEQUENCE</scope>
    <source>
        <strain evidence="2">JCM 3051</strain>
    </source>
</reference>
<dbReference type="PANTHER" id="PTHR19959">
    <property type="entry name" value="KINESIN LIGHT CHAIN"/>
    <property type="match status" value="1"/>
</dbReference>
<evidence type="ECO:0000256" key="1">
    <source>
        <dbReference type="SAM" id="MobiDB-lite"/>
    </source>
</evidence>
<evidence type="ECO:0000313" key="2">
    <source>
        <dbReference type="EMBL" id="GGM23633.1"/>
    </source>
</evidence>
<dbReference type="InterPro" id="IPR011990">
    <property type="entry name" value="TPR-like_helical_dom_sf"/>
</dbReference>
<dbReference type="Proteomes" id="UP000655589">
    <property type="component" value="Unassembled WGS sequence"/>
</dbReference>
<dbReference type="PANTHER" id="PTHR19959:SF119">
    <property type="entry name" value="FUNGAL LIPASE-LIKE DOMAIN-CONTAINING PROTEIN"/>
    <property type="match status" value="1"/>
</dbReference>
<dbReference type="SUPFAM" id="SSF48452">
    <property type="entry name" value="TPR-like"/>
    <property type="match status" value="2"/>
</dbReference>
<dbReference type="Gene3D" id="1.25.40.10">
    <property type="entry name" value="Tetratricopeptide repeat domain"/>
    <property type="match status" value="3"/>
</dbReference>
<keyword evidence="3" id="KW-1185">Reference proteome</keyword>
<evidence type="ECO:0000313" key="3">
    <source>
        <dbReference type="Proteomes" id="UP000655589"/>
    </source>
</evidence>
<protein>
    <recommendedName>
        <fullName evidence="4">Tetratricopeptide repeat protein</fullName>
    </recommendedName>
</protein>
<gene>
    <name evidence="2" type="ORF">GCM10010102_19190</name>
</gene>
<proteinExistence type="predicted"/>
<name>A0A8H9L525_9MICO</name>
<sequence>MALSSTRSGAASVHASPQVGARTAERTTARTASPARLLAPARRTVPFVGRTAELASCLAWCDDGRPVAVRLVTGPRGVGASRFAREVAHRMARAGWTCLDVPDGAERAALAAVPDGAPALLVVDDAAGRGAALADLLRTAARGRNGTLRILLVAHGAGVWFERLAAADPALRTLLEPARSVPPLTEAVLPRQVDARLVAAFAEPYATALGLPVPEVAVASVPGGGARMLDLQAAALCAVLRARRDRLDGAVPVDVADALDELLEHERWSWFRSAETAGVLGGDGFPPEAMDALVAAATLTGVRTPEAAEDLVRRVGGVVPGARPDRAADVGRWLLALDPARSLPARLADPHLLAELTDTPGLVAACLDGAGTAQLRRAALRLTGVVADRLAGEILDRRDDHGPAIERLGAAVAALPDDHDTLRTVLGALPAPSLALGELRAELAVRTLATLPRPVAGPAAGAAAGPDADARLAAAAYEAGVALREIGRPADAERQQRRAVDVLRRLATGDRRTAAQHRPPLAAALAALGVACADQGRSAEGLACAQEAVALLRRDAARPAGTAGEVPGLTPDLLPDLAHALAELASVHVAHGDTAAALAADRESAELWRRIEARTPGTCPAGLARALAGVARHLLVRGRAAEAAEPATESLALRRRLAGAEPDAYLGELADALEVAGRVHAARGDERAAAAHVEEAVEVLRIVAEENPGRYLPDLARTLQALGVARTGQGRGAEGVTLLREAVEVQRRLVADEPGRYAAALAGALSAVGTAYARLDRPLAALDAEREATRTWRELAAADAATYLPRLARSLTTVSASFASLRLGEEAVAPAQEAVEVLRELVAGGDDAHRSLLAEALRTLALVLHDQERFEQAQAARAEAEDVLAHGQ</sequence>
<comment type="caution">
    <text evidence="2">The sequence shown here is derived from an EMBL/GenBank/DDBJ whole genome shotgun (WGS) entry which is preliminary data.</text>
</comment>
<feature type="region of interest" description="Disordered" evidence="1">
    <location>
        <begin position="1"/>
        <end position="35"/>
    </location>
</feature>
<organism evidence="2 3">
    <name type="scientific">Promicromonospora citrea</name>
    <dbReference type="NCBI Taxonomy" id="43677"/>
    <lineage>
        <taxon>Bacteria</taxon>
        <taxon>Bacillati</taxon>
        <taxon>Actinomycetota</taxon>
        <taxon>Actinomycetes</taxon>
        <taxon>Micrococcales</taxon>
        <taxon>Promicromonosporaceae</taxon>
        <taxon>Promicromonospora</taxon>
    </lineage>
</organism>